<dbReference type="SUPFAM" id="SSF51445">
    <property type="entry name" value="(Trans)glycosidases"/>
    <property type="match status" value="1"/>
</dbReference>
<dbReference type="InterPro" id="IPR036962">
    <property type="entry name" value="Glyco_hydro_3_N_sf"/>
</dbReference>
<evidence type="ECO:0000256" key="2">
    <source>
        <dbReference type="ARBA" id="ARBA00005336"/>
    </source>
</evidence>
<dbReference type="GO" id="GO:0005975">
    <property type="term" value="P:carbohydrate metabolic process"/>
    <property type="evidence" value="ECO:0007669"/>
    <property type="project" value="InterPro"/>
</dbReference>
<dbReference type="Gene3D" id="3.40.50.1700">
    <property type="entry name" value="Glycoside hydrolase family 3 C-terminal domain"/>
    <property type="match status" value="1"/>
</dbReference>
<dbReference type="GO" id="GO:0004563">
    <property type="term" value="F:beta-N-acetylhexosaminidase activity"/>
    <property type="evidence" value="ECO:0007669"/>
    <property type="project" value="UniProtKB-EC"/>
</dbReference>
<dbReference type="InterPro" id="IPR036881">
    <property type="entry name" value="Glyco_hydro_3_C_sf"/>
</dbReference>
<dbReference type="InterPro" id="IPR017853">
    <property type="entry name" value="GH"/>
</dbReference>
<organism evidence="7 8">
    <name type="scientific">Candidatus Scybalocola faecigallinarum</name>
    <dbReference type="NCBI Taxonomy" id="2840941"/>
    <lineage>
        <taxon>Bacteria</taxon>
        <taxon>Bacillati</taxon>
        <taxon>Bacillota</taxon>
        <taxon>Clostridia</taxon>
        <taxon>Lachnospirales</taxon>
        <taxon>Lachnospiraceae</taxon>
        <taxon>Lachnospiraceae incertae sedis</taxon>
        <taxon>Candidatus Scybalocola (ex Gilroy et al. 2021)</taxon>
    </lineage>
</organism>
<dbReference type="EMBL" id="DVIT01000031">
    <property type="protein sequence ID" value="HIS47714.1"/>
    <property type="molecule type" value="Genomic_DNA"/>
</dbReference>
<evidence type="ECO:0000313" key="8">
    <source>
        <dbReference type="Proteomes" id="UP000823927"/>
    </source>
</evidence>
<evidence type="ECO:0000256" key="4">
    <source>
        <dbReference type="ARBA" id="ARBA00022801"/>
    </source>
</evidence>
<keyword evidence="4 7" id="KW-0378">Hydrolase</keyword>
<dbReference type="PANTHER" id="PTHR30480">
    <property type="entry name" value="BETA-HEXOSAMINIDASE-RELATED"/>
    <property type="match status" value="1"/>
</dbReference>
<evidence type="ECO:0000313" key="7">
    <source>
        <dbReference type="EMBL" id="HIS47714.1"/>
    </source>
</evidence>
<dbReference type="Pfam" id="PF00933">
    <property type="entry name" value="Glyco_hydro_3"/>
    <property type="match status" value="1"/>
</dbReference>
<keyword evidence="5" id="KW-0326">Glycosidase</keyword>
<dbReference type="Gene3D" id="3.20.20.300">
    <property type="entry name" value="Glycoside hydrolase, family 3, N-terminal domain"/>
    <property type="match status" value="1"/>
</dbReference>
<sequence>MIDLKGKPFYLDDEDIRWVEETIDAMSLEEKIGQLFCPVGFTKDKELLKPLLEKNIAGIMYRSGPAKEIQETQRWLQENSRIPLLLPANLEAGGTGSVEEGTNFGKPLQAAATDDETEGYHLGKISCTEGAAVGINWSFAPIVDIDNNWRNPITNLRTFGDDPRRVLRFGSGYLKGAAEAGVAVSIKHFPGDGVDERDQHLHTTVNALSADEWMDTYGMIYKGLIDQGAQTVMVGHIAQPAWAKRLNPLLSGKDLYRPATLSREIVTGLLRETLGFNGMIVTDATSMLGYTCAMERSKAVPTTIAIGCDMFLFNKSFDEDYGYMLDGYKNGIITEERLREALTRILALKASLGLHKKQKEGTLVPGPEALSVLRNPQFVQWAYDCADKAVTLVKDTQELLPITPEKYPRIVLFTSEGGGYFGETTGLHERLKKALQEQGFTVLDPPEGAYISDKPITVAGFKENYDLAFYAFDFPTASNNTVVRLSWKGGLGGSNTPWFCEELPTMAVSFANPYHLIDVPELHTYINAYTDSEFVLSAVMDKITGKSPFKGKNPVDPFCGREDTKF</sequence>
<protein>
    <recommendedName>
        <fullName evidence="3">beta-N-acetylhexosaminidase</fullName>
        <ecNumber evidence="3">3.2.1.52</ecNumber>
    </recommendedName>
</protein>
<evidence type="ECO:0000256" key="3">
    <source>
        <dbReference type="ARBA" id="ARBA00012663"/>
    </source>
</evidence>
<evidence type="ECO:0000256" key="5">
    <source>
        <dbReference type="ARBA" id="ARBA00023295"/>
    </source>
</evidence>
<feature type="domain" description="Glycoside hydrolase family 3 N-terminal" evidence="6">
    <location>
        <begin position="28"/>
        <end position="347"/>
    </location>
</feature>
<accession>A0A9D1JRE8</accession>
<dbReference type="EC" id="3.2.1.52" evidence="3"/>
<reference evidence="7" key="1">
    <citation type="submission" date="2020-10" db="EMBL/GenBank/DDBJ databases">
        <authorList>
            <person name="Gilroy R."/>
        </authorList>
    </citation>
    <scope>NUCLEOTIDE SEQUENCE</scope>
    <source>
        <strain evidence="7">CHK178-757</strain>
    </source>
</reference>
<comment type="catalytic activity">
    <reaction evidence="1">
        <text>Hydrolysis of terminal non-reducing N-acetyl-D-hexosamine residues in N-acetyl-beta-D-hexosaminides.</text>
        <dbReference type="EC" id="3.2.1.52"/>
    </reaction>
</comment>
<comment type="similarity">
    <text evidence="2">Belongs to the glycosyl hydrolase 3 family.</text>
</comment>
<name>A0A9D1JRE8_9FIRM</name>
<gene>
    <name evidence="7" type="ORF">IAB46_09225</name>
</gene>
<dbReference type="InterPro" id="IPR001764">
    <property type="entry name" value="Glyco_hydro_3_N"/>
</dbReference>
<dbReference type="GO" id="GO:0009254">
    <property type="term" value="P:peptidoglycan turnover"/>
    <property type="evidence" value="ECO:0007669"/>
    <property type="project" value="TreeGrafter"/>
</dbReference>
<dbReference type="PANTHER" id="PTHR30480:SF13">
    <property type="entry name" value="BETA-HEXOSAMINIDASE"/>
    <property type="match status" value="1"/>
</dbReference>
<evidence type="ECO:0000256" key="1">
    <source>
        <dbReference type="ARBA" id="ARBA00001231"/>
    </source>
</evidence>
<evidence type="ECO:0000259" key="6">
    <source>
        <dbReference type="Pfam" id="PF00933"/>
    </source>
</evidence>
<comment type="caution">
    <text evidence="7">The sequence shown here is derived from an EMBL/GenBank/DDBJ whole genome shotgun (WGS) entry which is preliminary data.</text>
</comment>
<reference evidence="7" key="2">
    <citation type="journal article" date="2021" name="PeerJ">
        <title>Extensive microbial diversity within the chicken gut microbiome revealed by metagenomics and culture.</title>
        <authorList>
            <person name="Gilroy R."/>
            <person name="Ravi A."/>
            <person name="Getino M."/>
            <person name="Pursley I."/>
            <person name="Horton D.L."/>
            <person name="Alikhan N.F."/>
            <person name="Baker D."/>
            <person name="Gharbi K."/>
            <person name="Hall N."/>
            <person name="Watson M."/>
            <person name="Adriaenssens E.M."/>
            <person name="Foster-Nyarko E."/>
            <person name="Jarju S."/>
            <person name="Secka A."/>
            <person name="Antonio M."/>
            <person name="Oren A."/>
            <person name="Chaudhuri R.R."/>
            <person name="La Ragione R."/>
            <person name="Hildebrand F."/>
            <person name="Pallen M.J."/>
        </authorList>
    </citation>
    <scope>NUCLEOTIDE SEQUENCE</scope>
    <source>
        <strain evidence="7">CHK178-757</strain>
    </source>
</reference>
<proteinExistence type="inferred from homology"/>
<dbReference type="AlphaFoldDB" id="A0A9D1JRE8"/>
<dbReference type="Proteomes" id="UP000823927">
    <property type="component" value="Unassembled WGS sequence"/>
</dbReference>
<dbReference type="InterPro" id="IPR050226">
    <property type="entry name" value="NagZ_Beta-hexosaminidase"/>
</dbReference>